<name>A0A0R2CQF7_9LACO</name>
<keyword evidence="3" id="KW-1185">Reference proteome</keyword>
<dbReference type="AlphaFoldDB" id="A0A0R2CQF7"/>
<dbReference type="PATRIC" id="fig|1423802.4.peg.278"/>
<keyword evidence="1" id="KW-1133">Transmembrane helix</keyword>
<keyword evidence="1" id="KW-0472">Membrane</keyword>
<feature type="transmembrane region" description="Helical" evidence="1">
    <location>
        <begin position="51"/>
        <end position="70"/>
    </location>
</feature>
<feature type="transmembrane region" description="Helical" evidence="1">
    <location>
        <begin position="12"/>
        <end position="31"/>
    </location>
</feature>
<protein>
    <submittedName>
        <fullName evidence="2">Uncharacterized protein</fullName>
    </submittedName>
</protein>
<sequence>MFKVDFFKKYWKIGLLFSFIGFVIIPFLVLLGEHFLNFGWFSEADNGAWLGFWGGYLGAILSIGGVYWSLKVQIENNNELFRKQLNEDRRRIRENDRPDFLIQFDVFDVNSVEDFHNVIINNHSRQTDNFLKTNKKLGKHEKLFLSSLKIENTSDKDATNISVELINNSDGIHPFIERVQIPIIRAHNYIYYIPRSTIETSGHNPNVINIWVSTKYENLYYQYHNLESTNYWEVISDEPISDVDYPEDTSLKDSPRKFEAITNIYEKVTIYE</sequence>
<reference evidence="2 3" key="1">
    <citation type="journal article" date="2015" name="Genome Announc.">
        <title>Expanding the biotechnology potential of lactobacilli through comparative genomics of 213 strains and associated genera.</title>
        <authorList>
            <person name="Sun Z."/>
            <person name="Harris H.M."/>
            <person name="McCann A."/>
            <person name="Guo C."/>
            <person name="Argimon S."/>
            <person name="Zhang W."/>
            <person name="Yang X."/>
            <person name="Jeffery I.B."/>
            <person name="Cooney J.C."/>
            <person name="Kagawa T.F."/>
            <person name="Liu W."/>
            <person name="Song Y."/>
            <person name="Salvetti E."/>
            <person name="Wrobel A."/>
            <person name="Rasinkangas P."/>
            <person name="Parkhill J."/>
            <person name="Rea M.C."/>
            <person name="O'Sullivan O."/>
            <person name="Ritari J."/>
            <person name="Douillard F.P."/>
            <person name="Paul Ross R."/>
            <person name="Yang R."/>
            <person name="Briner A.E."/>
            <person name="Felis G.E."/>
            <person name="de Vos W.M."/>
            <person name="Barrangou R."/>
            <person name="Klaenhammer T.R."/>
            <person name="Caufield P.W."/>
            <person name="Cui Y."/>
            <person name="Zhang H."/>
            <person name="O'Toole P.W."/>
        </authorList>
    </citation>
    <scope>NUCLEOTIDE SEQUENCE [LARGE SCALE GENOMIC DNA]</scope>
    <source>
        <strain evidence="2 3">DSM 24302</strain>
    </source>
</reference>
<evidence type="ECO:0000313" key="2">
    <source>
        <dbReference type="EMBL" id="KRM93557.1"/>
    </source>
</evidence>
<gene>
    <name evidence="2" type="ORF">FC56_GL000270</name>
</gene>
<evidence type="ECO:0000256" key="1">
    <source>
        <dbReference type="SAM" id="Phobius"/>
    </source>
</evidence>
<comment type="caution">
    <text evidence="2">The sequence shown here is derived from an EMBL/GenBank/DDBJ whole genome shotgun (WGS) entry which is preliminary data.</text>
</comment>
<organism evidence="2 3">
    <name type="scientific">Lentilactobacillus senioris DSM 24302 = JCM 17472</name>
    <dbReference type="NCBI Taxonomy" id="1423802"/>
    <lineage>
        <taxon>Bacteria</taxon>
        <taxon>Bacillati</taxon>
        <taxon>Bacillota</taxon>
        <taxon>Bacilli</taxon>
        <taxon>Lactobacillales</taxon>
        <taxon>Lactobacillaceae</taxon>
        <taxon>Lentilactobacillus</taxon>
    </lineage>
</organism>
<dbReference type="Proteomes" id="UP000051256">
    <property type="component" value="Unassembled WGS sequence"/>
</dbReference>
<accession>A0A0R2CQF7</accession>
<dbReference type="EMBL" id="AYZR01000008">
    <property type="protein sequence ID" value="KRM93557.1"/>
    <property type="molecule type" value="Genomic_DNA"/>
</dbReference>
<proteinExistence type="predicted"/>
<evidence type="ECO:0000313" key="3">
    <source>
        <dbReference type="Proteomes" id="UP000051256"/>
    </source>
</evidence>
<dbReference type="STRING" id="1423802.FC56_GL000270"/>
<keyword evidence="1" id="KW-0812">Transmembrane</keyword>